<evidence type="ECO:0000313" key="2">
    <source>
        <dbReference type="Proteomes" id="UP000696573"/>
    </source>
</evidence>
<accession>A0A9N9V8S8</accession>
<proteinExistence type="predicted"/>
<reference evidence="1" key="1">
    <citation type="submission" date="2021-10" db="EMBL/GenBank/DDBJ databases">
        <authorList>
            <person name="Piombo E."/>
        </authorList>
    </citation>
    <scope>NUCLEOTIDE SEQUENCE</scope>
</reference>
<gene>
    <name evidence="1" type="ORF">CRHIZ90672A_00005468</name>
</gene>
<name>A0A9N9V8S8_9HYPO</name>
<sequence length="116" mass="13023">MLNREVDPTVDDYAETLIKPSLKISTMDRNSYHSVELTFLDGANTNTKKDLRASRTSTLTTSYLEVRAFPSPSDAAVGLEQGFIQYMCDVYIDVLATRHTKAPIRFVEKEEGVTNT</sequence>
<organism evidence="1 2">
    <name type="scientific">Clonostachys rhizophaga</name>
    <dbReference type="NCBI Taxonomy" id="160324"/>
    <lineage>
        <taxon>Eukaryota</taxon>
        <taxon>Fungi</taxon>
        <taxon>Dikarya</taxon>
        <taxon>Ascomycota</taxon>
        <taxon>Pezizomycotina</taxon>
        <taxon>Sordariomycetes</taxon>
        <taxon>Hypocreomycetidae</taxon>
        <taxon>Hypocreales</taxon>
        <taxon>Bionectriaceae</taxon>
        <taxon>Clonostachys</taxon>
    </lineage>
</organism>
<evidence type="ECO:0000313" key="1">
    <source>
        <dbReference type="EMBL" id="CAH0018841.1"/>
    </source>
</evidence>
<protein>
    <submittedName>
        <fullName evidence="1">Uncharacterized protein</fullName>
    </submittedName>
</protein>
<dbReference type="AlphaFoldDB" id="A0A9N9V8S8"/>
<keyword evidence="2" id="KW-1185">Reference proteome</keyword>
<comment type="caution">
    <text evidence="1">The sequence shown here is derived from an EMBL/GenBank/DDBJ whole genome shotgun (WGS) entry which is preliminary data.</text>
</comment>
<dbReference type="EMBL" id="CABFNQ020000544">
    <property type="protein sequence ID" value="CAH0018841.1"/>
    <property type="molecule type" value="Genomic_DNA"/>
</dbReference>
<dbReference type="Proteomes" id="UP000696573">
    <property type="component" value="Unassembled WGS sequence"/>
</dbReference>